<keyword evidence="2" id="KW-0808">Transferase</keyword>
<feature type="domain" description="Glycosyltransferase 2-like" evidence="1">
    <location>
        <begin position="13"/>
        <end position="176"/>
    </location>
</feature>
<evidence type="ECO:0000259" key="1">
    <source>
        <dbReference type="Pfam" id="PF00535"/>
    </source>
</evidence>
<dbReference type="InterPro" id="IPR029044">
    <property type="entry name" value="Nucleotide-diphossugar_trans"/>
</dbReference>
<reference evidence="2" key="1">
    <citation type="submission" date="2022-10" db="EMBL/GenBank/DDBJ databases">
        <title>Chitiniphilus purpureus sp. nov., a novel chitin-degrading bacterium isolated from crawfish pond sediment.</title>
        <authorList>
            <person name="Li K."/>
        </authorList>
    </citation>
    <scope>NUCLEOTIDE SEQUENCE</scope>
    <source>
        <strain evidence="2">CD1</strain>
    </source>
</reference>
<sequence>MSSAYVETMPKLTVCISVYNHAQYIAQCLESLLDQDRPFPIEILVGNDCSKDASAQVLSRFQENHPGVVRVFNHERNIGAAANYLFLHAQARGQYVAHLDGDDYALPGKLVRQVAFLDAHPECIMVAHQVWLEDMASGERYGHYLNFPAPPVSDLLYLVEHSCFFAHSSKMYRRVANTYAQVPDDCADFWLHVWHASQGKVGYIDEPLGVYRTRNPNSMTGSASPWRNAILESHLQAYDLAGTLGIRQSRIVQLKAIFALDHALRMLRLGDFASFKSWLDRSWDFCPHVSKKQVLAFRLKYLPALLRTCYEVNLRLKSMLKMI</sequence>
<dbReference type="InterPro" id="IPR001173">
    <property type="entry name" value="Glyco_trans_2-like"/>
</dbReference>
<protein>
    <submittedName>
        <fullName evidence="2">Glycosyltransferase</fullName>
        <ecNumber evidence="2">2.4.-.-</ecNumber>
    </submittedName>
</protein>
<keyword evidence="2" id="KW-0328">Glycosyltransferase</keyword>
<dbReference type="EC" id="2.4.-.-" evidence="2"/>
<evidence type="ECO:0000313" key="3">
    <source>
        <dbReference type="Proteomes" id="UP001061302"/>
    </source>
</evidence>
<dbReference type="SUPFAM" id="SSF53448">
    <property type="entry name" value="Nucleotide-diphospho-sugar transferases"/>
    <property type="match status" value="1"/>
</dbReference>
<accession>A0ABY6DJF8</accession>
<dbReference type="Pfam" id="PF00535">
    <property type="entry name" value="Glycos_transf_2"/>
    <property type="match status" value="1"/>
</dbReference>
<dbReference type="EMBL" id="CP106753">
    <property type="protein sequence ID" value="UXY14480.1"/>
    <property type="molecule type" value="Genomic_DNA"/>
</dbReference>
<name>A0ABY6DJF8_9NEIS</name>
<keyword evidence="3" id="KW-1185">Reference proteome</keyword>
<dbReference type="PANTHER" id="PTHR22916:SF71">
    <property type="entry name" value="GLYCOSYL TRANSFERASE"/>
    <property type="match status" value="1"/>
</dbReference>
<evidence type="ECO:0000313" key="2">
    <source>
        <dbReference type="EMBL" id="UXY14480.1"/>
    </source>
</evidence>
<dbReference type="PANTHER" id="PTHR22916">
    <property type="entry name" value="GLYCOSYLTRANSFERASE"/>
    <property type="match status" value="1"/>
</dbReference>
<proteinExistence type="predicted"/>
<dbReference type="Proteomes" id="UP001061302">
    <property type="component" value="Chromosome"/>
</dbReference>
<organism evidence="2 3">
    <name type="scientific">Chitiniphilus purpureus</name>
    <dbReference type="NCBI Taxonomy" id="2981137"/>
    <lineage>
        <taxon>Bacteria</taxon>
        <taxon>Pseudomonadati</taxon>
        <taxon>Pseudomonadota</taxon>
        <taxon>Betaproteobacteria</taxon>
        <taxon>Neisseriales</taxon>
        <taxon>Chitinibacteraceae</taxon>
        <taxon>Chitiniphilus</taxon>
    </lineage>
</organism>
<dbReference type="GO" id="GO:0016757">
    <property type="term" value="F:glycosyltransferase activity"/>
    <property type="evidence" value="ECO:0007669"/>
    <property type="project" value="UniProtKB-KW"/>
</dbReference>
<dbReference type="RefSeq" id="WP_263123780.1">
    <property type="nucleotide sequence ID" value="NZ_CP106753.1"/>
</dbReference>
<gene>
    <name evidence="2" type="ORF">N8I74_14305</name>
</gene>
<dbReference type="Gene3D" id="3.90.550.10">
    <property type="entry name" value="Spore Coat Polysaccharide Biosynthesis Protein SpsA, Chain A"/>
    <property type="match status" value="1"/>
</dbReference>